<keyword evidence="3" id="KW-1185">Reference proteome</keyword>
<evidence type="ECO:0000313" key="2">
    <source>
        <dbReference type="EMBL" id="MCT7966180.1"/>
    </source>
</evidence>
<keyword evidence="1" id="KW-0175">Coiled coil</keyword>
<reference evidence="2 3" key="1">
    <citation type="journal article" date="2022" name="Front. Microbiol.">
        <title>High genomic differentiation and limited gene flow indicate recent cryptic speciation within the genus Laspinema (cyanobacteria).</title>
        <authorList>
            <person name="Stanojkovic A."/>
            <person name="Skoupy S."/>
            <person name="Skaloud P."/>
            <person name="Dvorak P."/>
        </authorList>
    </citation>
    <scope>NUCLEOTIDE SEQUENCE [LARGE SCALE GENOMIC DNA]</scope>
    <source>
        <strain evidence="2 3">D2a</strain>
    </source>
</reference>
<gene>
    <name evidence="2" type="ORF">NG799_07520</name>
</gene>
<dbReference type="InterPro" id="IPR007804">
    <property type="entry name" value="GvpG"/>
</dbReference>
<dbReference type="EMBL" id="JAMXFF010000008">
    <property type="protein sequence ID" value="MCT7966180.1"/>
    <property type="molecule type" value="Genomic_DNA"/>
</dbReference>
<feature type="coiled-coil region" evidence="1">
    <location>
        <begin position="25"/>
        <end position="90"/>
    </location>
</feature>
<dbReference type="Proteomes" id="UP001525890">
    <property type="component" value="Unassembled WGS sequence"/>
</dbReference>
<proteinExistence type="predicted"/>
<protein>
    <submittedName>
        <fullName evidence="2">Gas vesicle protein GvpG</fullName>
    </submittedName>
</protein>
<sequence>MLFELLTFPISGPLGGIVWLGEQLLERATSELDDIQNVQKQLLALQLAFDMGDISEEDFEIQEEELLLKIQAMEEEAEQEEQEEEIEPEEFISEDGLSCFSITVLD</sequence>
<dbReference type="Pfam" id="PF05120">
    <property type="entry name" value="GvpG"/>
    <property type="match status" value="1"/>
</dbReference>
<evidence type="ECO:0000256" key="1">
    <source>
        <dbReference type="SAM" id="Coils"/>
    </source>
</evidence>
<organism evidence="2 3">
    <name type="scientific">Laspinema palackyanum D2a</name>
    <dbReference type="NCBI Taxonomy" id="2953684"/>
    <lineage>
        <taxon>Bacteria</taxon>
        <taxon>Bacillati</taxon>
        <taxon>Cyanobacteriota</taxon>
        <taxon>Cyanophyceae</taxon>
        <taxon>Oscillatoriophycideae</taxon>
        <taxon>Oscillatoriales</taxon>
        <taxon>Laspinemataceae</taxon>
        <taxon>Laspinema</taxon>
        <taxon>Laspinema palackyanum</taxon>
    </lineage>
</organism>
<accession>A0ABT2MQD6</accession>
<evidence type="ECO:0000313" key="3">
    <source>
        <dbReference type="Proteomes" id="UP001525890"/>
    </source>
</evidence>
<comment type="caution">
    <text evidence="2">The sequence shown here is derived from an EMBL/GenBank/DDBJ whole genome shotgun (WGS) entry which is preliminary data.</text>
</comment>
<name>A0ABT2MQD6_9CYAN</name>
<dbReference type="RefSeq" id="WP_368005828.1">
    <property type="nucleotide sequence ID" value="NZ_JAMXFF010000008.1"/>
</dbReference>